<dbReference type="InterPro" id="IPR010917">
    <property type="entry name" value="TonB_rcpt_CS"/>
</dbReference>
<evidence type="ECO:0000313" key="15">
    <source>
        <dbReference type="EMBL" id="RED17247.1"/>
    </source>
</evidence>
<evidence type="ECO:0000259" key="13">
    <source>
        <dbReference type="Pfam" id="PF00593"/>
    </source>
</evidence>
<evidence type="ECO:0000256" key="2">
    <source>
        <dbReference type="ARBA" id="ARBA00022448"/>
    </source>
</evidence>
<dbReference type="PANTHER" id="PTHR47234:SF2">
    <property type="entry name" value="TONB-DEPENDENT RECEPTOR"/>
    <property type="match status" value="1"/>
</dbReference>
<keyword evidence="5 12" id="KW-0732">Signal</keyword>
<evidence type="ECO:0000256" key="1">
    <source>
        <dbReference type="ARBA" id="ARBA00004571"/>
    </source>
</evidence>
<accession>A0A3D9FI40</accession>
<evidence type="ECO:0000256" key="3">
    <source>
        <dbReference type="ARBA" id="ARBA00022452"/>
    </source>
</evidence>
<keyword evidence="15" id="KW-0675">Receptor</keyword>
<dbReference type="Pfam" id="PF07715">
    <property type="entry name" value="Plug"/>
    <property type="match status" value="1"/>
</dbReference>
<dbReference type="PROSITE" id="PS52016">
    <property type="entry name" value="TONB_DEPENDENT_REC_3"/>
    <property type="match status" value="1"/>
</dbReference>
<feature type="signal peptide" evidence="12">
    <location>
        <begin position="1"/>
        <end position="30"/>
    </location>
</feature>
<evidence type="ECO:0000256" key="9">
    <source>
        <dbReference type="PROSITE-ProRule" id="PRU01360"/>
    </source>
</evidence>
<keyword evidence="8 9" id="KW-0998">Cell outer membrane</keyword>
<evidence type="ECO:0000256" key="7">
    <source>
        <dbReference type="ARBA" id="ARBA00023136"/>
    </source>
</evidence>
<keyword evidence="6 11" id="KW-0798">TonB box</keyword>
<reference evidence="15 16" key="1">
    <citation type="submission" date="2018-07" db="EMBL/GenBank/DDBJ databases">
        <title>Genomic Encyclopedia of Type Strains, Phase IV (KMG-IV): sequencing the most valuable type-strain genomes for metagenomic binning, comparative biology and taxonomic classification.</title>
        <authorList>
            <person name="Goeker M."/>
        </authorList>
    </citation>
    <scope>NUCLEOTIDE SEQUENCE [LARGE SCALE GENOMIC DNA]</scope>
    <source>
        <strain evidence="15 16">DSM 26725</strain>
    </source>
</reference>
<keyword evidence="2 9" id="KW-0813">Transport</keyword>
<dbReference type="PROSITE" id="PS01156">
    <property type="entry name" value="TONB_DEPENDENT_REC_2"/>
    <property type="match status" value="1"/>
</dbReference>
<dbReference type="RefSeq" id="WP_245953831.1">
    <property type="nucleotide sequence ID" value="NZ_QRDP01000004.1"/>
</dbReference>
<comment type="similarity">
    <text evidence="9 11">Belongs to the TonB-dependent receptor family.</text>
</comment>
<feature type="domain" description="TonB-dependent receptor plug" evidence="14">
    <location>
        <begin position="58"/>
        <end position="168"/>
    </location>
</feature>
<dbReference type="GO" id="GO:0009279">
    <property type="term" value="C:cell outer membrane"/>
    <property type="evidence" value="ECO:0007669"/>
    <property type="project" value="UniProtKB-SubCell"/>
</dbReference>
<keyword evidence="16" id="KW-1185">Reference proteome</keyword>
<feature type="domain" description="TonB-dependent receptor-like beta-barrel" evidence="13">
    <location>
        <begin position="403"/>
        <end position="920"/>
    </location>
</feature>
<evidence type="ECO:0000259" key="14">
    <source>
        <dbReference type="Pfam" id="PF07715"/>
    </source>
</evidence>
<dbReference type="EMBL" id="QRDP01000004">
    <property type="protein sequence ID" value="RED17247.1"/>
    <property type="molecule type" value="Genomic_DNA"/>
</dbReference>
<evidence type="ECO:0000256" key="6">
    <source>
        <dbReference type="ARBA" id="ARBA00023077"/>
    </source>
</evidence>
<dbReference type="AlphaFoldDB" id="A0A3D9FI40"/>
<dbReference type="Pfam" id="PF00593">
    <property type="entry name" value="TonB_dep_Rec_b-barrel"/>
    <property type="match status" value="1"/>
</dbReference>
<evidence type="ECO:0000256" key="10">
    <source>
        <dbReference type="PROSITE-ProRule" id="PRU10144"/>
    </source>
</evidence>
<dbReference type="InterPro" id="IPR036942">
    <property type="entry name" value="Beta-barrel_TonB_sf"/>
</dbReference>
<evidence type="ECO:0000256" key="8">
    <source>
        <dbReference type="ARBA" id="ARBA00023237"/>
    </source>
</evidence>
<proteinExistence type="inferred from homology"/>
<dbReference type="Proteomes" id="UP000256310">
    <property type="component" value="Unassembled WGS sequence"/>
</dbReference>
<keyword evidence="3 9" id="KW-1134">Transmembrane beta strand</keyword>
<organism evidence="15 16">
    <name type="scientific">Parasphingopyxis lamellibrachiae</name>
    <dbReference type="NCBI Taxonomy" id="680125"/>
    <lineage>
        <taxon>Bacteria</taxon>
        <taxon>Pseudomonadati</taxon>
        <taxon>Pseudomonadota</taxon>
        <taxon>Alphaproteobacteria</taxon>
        <taxon>Sphingomonadales</taxon>
        <taxon>Sphingomonadaceae</taxon>
        <taxon>Parasphingopyxis</taxon>
    </lineage>
</organism>
<dbReference type="InterPro" id="IPR012910">
    <property type="entry name" value="Plug_dom"/>
</dbReference>
<gene>
    <name evidence="15" type="ORF">DFR46_2286</name>
</gene>
<protein>
    <submittedName>
        <fullName evidence="15">TonB-dependent receptor-like protein</fullName>
    </submittedName>
</protein>
<keyword evidence="4 9" id="KW-0812">Transmembrane</keyword>
<dbReference type="SUPFAM" id="SSF56935">
    <property type="entry name" value="Porins"/>
    <property type="match status" value="1"/>
</dbReference>
<dbReference type="Gene3D" id="2.40.170.20">
    <property type="entry name" value="TonB-dependent receptor, beta-barrel domain"/>
    <property type="match status" value="1"/>
</dbReference>
<dbReference type="InterPro" id="IPR037066">
    <property type="entry name" value="Plug_dom_sf"/>
</dbReference>
<evidence type="ECO:0000256" key="5">
    <source>
        <dbReference type="ARBA" id="ARBA00022729"/>
    </source>
</evidence>
<dbReference type="PANTHER" id="PTHR47234">
    <property type="match status" value="1"/>
</dbReference>
<dbReference type="InterPro" id="IPR000531">
    <property type="entry name" value="Beta-barrel_TonB"/>
</dbReference>
<dbReference type="InterPro" id="IPR039426">
    <property type="entry name" value="TonB-dep_rcpt-like"/>
</dbReference>
<keyword evidence="7 9" id="KW-0472">Membrane</keyword>
<evidence type="ECO:0000256" key="11">
    <source>
        <dbReference type="RuleBase" id="RU003357"/>
    </source>
</evidence>
<feature type="chain" id="PRO_5017751860" evidence="12">
    <location>
        <begin position="31"/>
        <end position="962"/>
    </location>
</feature>
<evidence type="ECO:0000313" key="16">
    <source>
        <dbReference type="Proteomes" id="UP000256310"/>
    </source>
</evidence>
<comment type="caution">
    <text evidence="15">The sequence shown here is derived from an EMBL/GenBank/DDBJ whole genome shotgun (WGS) entry which is preliminary data.</text>
</comment>
<comment type="subcellular location">
    <subcellularLocation>
        <location evidence="1 9">Cell outer membrane</location>
        <topology evidence="1 9">Multi-pass membrane protein</topology>
    </subcellularLocation>
</comment>
<evidence type="ECO:0000256" key="12">
    <source>
        <dbReference type="SAM" id="SignalP"/>
    </source>
</evidence>
<feature type="short sequence motif" description="TonB C-terminal box" evidence="10">
    <location>
        <begin position="945"/>
        <end position="962"/>
    </location>
</feature>
<dbReference type="Gene3D" id="2.170.130.10">
    <property type="entry name" value="TonB-dependent receptor, plug domain"/>
    <property type="match status" value="1"/>
</dbReference>
<sequence>MTKTSKFTQLKTGAAPVVIGIAMMSTPAFAQNNEQLAAATANQPSIVVTGTRITNPNLEQSSPIQVVGGDEIDYRQATNAEELIGELPGIAPGTNSSVNNGSNGTSTLNLRNIGSTRSLVLLDGTRLVPSTIASQTDLNIIPVALVERVEVITGGASSVYGADAISGVANFVLRRDFEGLEAAFTFGINERGDGERIRGDVTLGANFDDGRGNASLSIGYQEVDDVIQASRLISQNATFGGNALGSGTSVPTRFNGQQIDPAGQTLVPTYNTFNYAPFNYFQTPFERYNIFGTANYEVAPGIEVYTRGMFTNSTVSLQLAPSGLFGDPFALPLNNPFLTDTQVQQICASFAVPIDPVTCTAARNAADPNDPNYLAPDVIINRRLVEQGPRQTDIVTNQFQIWAGVRGDLSPTISYDVYATYGESQRTITRTNWGLKSRIEQALNATSTTTCFDASNGCFPLNLQGGGPGGTNIDPRSVAFFNQPSGFTDSTSLSVVNASLNGTFGETGFFTQTPIGFAVGVEYREYTASRIADVSAGTQDEVLGTGAPAPTFSGQYDVIEGFAELIVPILEDVPGFYSLQAEGGIRVSDYSNTGTSTTWKAGGSWEPFEGFRFRGIYSVSVRSPNIGELFAPVTTGLTPLPVDPCAGANPVGNATLTAICIAQGAPAATIGAIPQPSAAQINATSGGNVNLDVEEAESITLGLVATPPQVPGLVVSVDYFDIEVTGAITTPNPGDILTPCFGPNGNGNGSDPAQCANIGRNPINGSLNGGGETAGLILQLSNLGELKTSGVDFRVNYTLPVSFGSINWDLNGTWTDSLTFNANPANPNNLTRECVGLYSGNCEPITPEWAFNLRTTVSIDDLVDVSLLWRWIDGVEYEFRGQGNGFLDESEAFDDASYFDLTVRSNVSENFDITLSVFNLLDRDPPKTSSFIGSSSYNSGETYPTTYDTLGRRYSVTGRLRF</sequence>
<name>A0A3D9FI40_9SPHN</name>
<evidence type="ECO:0000256" key="4">
    <source>
        <dbReference type="ARBA" id="ARBA00022692"/>
    </source>
</evidence>